<evidence type="ECO:0000313" key="3">
    <source>
        <dbReference type="EMBL" id="KAK7755045.1"/>
    </source>
</evidence>
<evidence type="ECO:0000256" key="1">
    <source>
        <dbReference type="SAM" id="MobiDB-lite"/>
    </source>
</evidence>
<feature type="compositionally biased region" description="Acidic residues" evidence="1">
    <location>
        <begin position="739"/>
        <end position="749"/>
    </location>
</feature>
<dbReference type="EMBL" id="JAKJXP020000015">
    <property type="protein sequence ID" value="KAK7755045.1"/>
    <property type="molecule type" value="Genomic_DNA"/>
</dbReference>
<dbReference type="AlphaFoldDB" id="A0AAN9YV44"/>
<gene>
    <name evidence="3" type="ORF">SLS62_002860</name>
</gene>
<name>A0AAN9YV44_9PEZI</name>
<dbReference type="Pfam" id="PF06985">
    <property type="entry name" value="HET"/>
    <property type="match status" value="1"/>
</dbReference>
<feature type="region of interest" description="Disordered" evidence="1">
    <location>
        <begin position="715"/>
        <end position="749"/>
    </location>
</feature>
<keyword evidence="4" id="KW-1185">Reference proteome</keyword>
<evidence type="ECO:0000259" key="2">
    <source>
        <dbReference type="Pfam" id="PF06985"/>
    </source>
</evidence>
<reference evidence="3 4" key="1">
    <citation type="submission" date="2024-02" db="EMBL/GenBank/DDBJ databases">
        <title>De novo assembly and annotation of 12 fungi associated with fruit tree decline syndrome in Ontario, Canada.</title>
        <authorList>
            <person name="Sulman M."/>
            <person name="Ellouze W."/>
            <person name="Ilyukhin E."/>
        </authorList>
    </citation>
    <scope>NUCLEOTIDE SEQUENCE [LARGE SCALE GENOMIC DNA]</scope>
    <source>
        <strain evidence="3 4">M11/M66-122</strain>
    </source>
</reference>
<feature type="region of interest" description="Disordered" evidence="1">
    <location>
        <begin position="1"/>
        <end position="22"/>
    </location>
</feature>
<accession>A0AAN9YV44</accession>
<protein>
    <recommendedName>
        <fullName evidence="2">Heterokaryon incompatibility domain-containing protein</fullName>
    </recommendedName>
</protein>
<dbReference type="InterPro" id="IPR010730">
    <property type="entry name" value="HET"/>
</dbReference>
<sequence>MKCQSAINKGNPDLVDEISTPNTNNGRDNSACDFCSKVIAIYKTPFEKEAVVKLGKVSDILASSCRHAPWIRSVKYAYGPVPQYEERDLEIIKWARQTSAFLGLSYYSQSRATPTWSTTNDAELVYRNQPGHPGRAQLLDPLWIDEDLIQGWHSRCMQEHGQECDREKIEGLETVHPTWLVDVIDGCLSPLVVGDGGYITLSYTWGQVESFRTKRENLRELQEPGILLSGPISEQIPATIRDAIGVVRHLGERYLWVDSLCIVQDDEEALSRDLRRMHLIYSSSILTIVAAGGQDANYGLRGIKNLSRPRSIKPVITELADGEHLLVVNDTFEPIDLDPDPHDYHERMWIFQEYLFARRRLVFGSGPLSWQCNSVTWHEHLRPHTAADSYDVANLRYTSQFIKPQVPMLSKLGNLITDFNQKTLTYPEDVLASFSGVQSALARVFPGGLVFGHPELYFDISLVWYTVRSSAKRRRPSTRNIRNTSHNRLPSWSWMGWQGFTVLPTDSELDSRVLETTGFTESITKWYTMDSPYSTHRREIDTQWAKLRIPRPSKPPEGWACTEYEPPPHKKKRDRYKFPSLPKCLPELSYSHVSDPDMRYWYPVPVSEGKEAPKPRDQTPYLYCETSRAFLYVTPEMLVDTYTILARTALGHHVAVIKDGRGNKIGGLNLHESDASAYFDNQSLGAHRIELVAIVKGWTTQLKWYRPIEEARKEQQRPVQLEMDDSDDPDYAPTLHSDSEDEQSEECEEKDVKQDCYHVLWIEWKAGVAYRKAAGFVLADAWEKYKEAEPVKLILG</sequence>
<feature type="domain" description="Heterokaryon incompatibility" evidence="2">
    <location>
        <begin position="198"/>
        <end position="353"/>
    </location>
</feature>
<organism evidence="3 4">
    <name type="scientific">Diatrype stigma</name>
    <dbReference type="NCBI Taxonomy" id="117547"/>
    <lineage>
        <taxon>Eukaryota</taxon>
        <taxon>Fungi</taxon>
        <taxon>Dikarya</taxon>
        <taxon>Ascomycota</taxon>
        <taxon>Pezizomycotina</taxon>
        <taxon>Sordariomycetes</taxon>
        <taxon>Xylariomycetidae</taxon>
        <taxon>Xylariales</taxon>
        <taxon>Diatrypaceae</taxon>
        <taxon>Diatrype</taxon>
    </lineage>
</organism>
<dbReference type="Proteomes" id="UP001320420">
    <property type="component" value="Unassembled WGS sequence"/>
</dbReference>
<proteinExistence type="predicted"/>
<comment type="caution">
    <text evidence="3">The sequence shown here is derived from an EMBL/GenBank/DDBJ whole genome shotgun (WGS) entry which is preliminary data.</text>
</comment>
<evidence type="ECO:0000313" key="4">
    <source>
        <dbReference type="Proteomes" id="UP001320420"/>
    </source>
</evidence>
<dbReference type="PANTHER" id="PTHR33112">
    <property type="entry name" value="DOMAIN PROTEIN, PUTATIVE-RELATED"/>
    <property type="match status" value="1"/>
</dbReference>
<dbReference type="PANTHER" id="PTHR33112:SF1">
    <property type="entry name" value="HETEROKARYON INCOMPATIBILITY DOMAIN-CONTAINING PROTEIN"/>
    <property type="match status" value="1"/>
</dbReference>